<keyword evidence="2" id="KW-1185">Reference proteome</keyword>
<accession>A0ACC6T5D6</accession>
<comment type="caution">
    <text evidence="1">The sequence shown here is derived from an EMBL/GenBank/DDBJ whole genome shotgun (WGS) entry which is preliminary data.</text>
</comment>
<dbReference type="Proteomes" id="UP001480082">
    <property type="component" value="Unassembled WGS sequence"/>
</dbReference>
<gene>
    <name evidence="1" type="ORF">NKI81_24730</name>
</gene>
<sequence length="104" mass="10728">MALVLVLPNRGGPARGASAALTSIVLLAGLSAGAGPLFNGAANPILVFRAGMEPAAMMRAIQAADLNLKWIDRRPGPPMPSTYPPSELSPSTCCLAFCHSRGTR</sequence>
<dbReference type="EMBL" id="JAMYRI010000017">
    <property type="protein sequence ID" value="MER9287117.1"/>
    <property type="molecule type" value="Genomic_DNA"/>
</dbReference>
<evidence type="ECO:0000313" key="2">
    <source>
        <dbReference type="Proteomes" id="UP001480082"/>
    </source>
</evidence>
<evidence type="ECO:0000313" key="1">
    <source>
        <dbReference type="EMBL" id="MER9287117.1"/>
    </source>
</evidence>
<reference evidence="1 2" key="1">
    <citation type="journal article" date="2024" name="Proc. Natl. Acad. Sci. U.S.A.">
        <title>The evolutionary genomics of adaptation to stress in wild rhizobium bacteria.</title>
        <authorList>
            <person name="Kehlet-Delgado H."/>
            <person name="Montoya A.P."/>
            <person name="Jensen K.T."/>
            <person name="Wendlandt C.E."/>
            <person name="Dexheimer C."/>
            <person name="Roberts M."/>
            <person name="Torres Martinez L."/>
            <person name="Friesen M.L."/>
            <person name="Griffitts J.S."/>
            <person name="Porter S.S."/>
        </authorList>
    </citation>
    <scope>NUCLEOTIDE SEQUENCE [LARGE SCALE GENOMIC DNA]</scope>
    <source>
        <strain evidence="1 2">M0468</strain>
    </source>
</reference>
<name>A0ACC6T5D6_9HYPH</name>
<protein>
    <submittedName>
        <fullName evidence="1">Uncharacterized protein</fullName>
    </submittedName>
</protein>
<organism evidence="1 2">
    <name type="scientific">Mesorhizobium australicum</name>
    <dbReference type="NCBI Taxonomy" id="536018"/>
    <lineage>
        <taxon>Bacteria</taxon>
        <taxon>Pseudomonadati</taxon>
        <taxon>Pseudomonadota</taxon>
        <taxon>Alphaproteobacteria</taxon>
        <taxon>Hyphomicrobiales</taxon>
        <taxon>Phyllobacteriaceae</taxon>
        <taxon>Mesorhizobium</taxon>
    </lineage>
</organism>
<proteinExistence type="predicted"/>